<accession>A0A0G0XJA5</accession>
<feature type="domain" description="Glycosyltransferase subfamily 4-like N-terminal" evidence="3">
    <location>
        <begin position="119"/>
        <end position="199"/>
    </location>
</feature>
<dbReference type="PATRIC" id="fig|1618667.3.peg.273"/>
<name>A0A0G0XJA5_9BACT</name>
<dbReference type="GO" id="GO:0016757">
    <property type="term" value="F:glycosyltransferase activity"/>
    <property type="evidence" value="ECO:0007669"/>
    <property type="project" value="InterPro"/>
</dbReference>
<proteinExistence type="predicted"/>
<protein>
    <submittedName>
        <fullName evidence="4">Glycosyl transferase, group 1</fullName>
    </submittedName>
</protein>
<sequence>MDSASKILINLMQISRKSPTGSFVYAENLLRHLFKIDKENNYVLLVKKNDCRFFKEKFGKRANVKYRVIDIRRDIYANPARAILKFVCKYTGNKRGTEDVHRKEIENIIRKDNAGVCFFPSGVIYPHGLKNVKIAVTIFDLQQEFLPQNFSPAYLRLRKNDCDYVVSRADRIIAISAHTKKTLIDKYGISADAVAVIYPAGQEVEAGAEENFLPALPERFVFYPAAFWPHKNHKILIGAVNLIKNKFTGLHLVFSGIVKNKELEEELKNLAGILGIADRVHFLGRLSGHALDYLYKKAEILAYPSAFEGFGIPPVEAFNYGVPVIAADNSSIREVVGEAGILVKTGDAAALAAAIEAVLTDAQLREGLIQKGRAQAAYFSWEKTAKETLAVFKNLQTQVQ</sequence>
<evidence type="ECO:0000259" key="3">
    <source>
        <dbReference type="Pfam" id="PF13439"/>
    </source>
</evidence>
<dbReference type="PANTHER" id="PTHR46401:SF2">
    <property type="entry name" value="GLYCOSYLTRANSFERASE WBBK-RELATED"/>
    <property type="match status" value="1"/>
</dbReference>
<dbReference type="Pfam" id="PF00534">
    <property type="entry name" value="Glycos_transf_1"/>
    <property type="match status" value="1"/>
</dbReference>
<dbReference type="Gene3D" id="3.40.50.2000">
    <property type="entry name" value="Glycogen Phosphorylase B"/>
    <property type="match status" value="2"/>
</dbReference>
<dbReference type="InterPro" id="IPR028098">
    <property type="entry name" value="Glyco_trans_4-like_N"/>
</dbReference>
<dbReference type="InterPro" id="IPR001296">
    <property type="entry name" value="Glyco_trans_1"/>
</dbReference>
<dbReference type="Pfam" id="PF13439">
    <property type="entry name" value="Glyco_transf_4"/>
    <property type="match status" value="1"/>
</dbReference>
<dbReference type="PANTHER" id="PTHR46401">
    <property type="entry name" value="GLYCOSYLTRANSFERASE WBBK-RELATED"/>
    <property type="match status" value="1"/>
</dbReference>
<gene>
    <name evidence="4" type="ORF">UU83_C0014G0007</name>
</gene>
<evidence type="ECO:0000259" key="2">
    <source>
        <dbReference type="Pfam" id="PF00534"/>
    </source>
</evidence>
<organism evidence="4 5">
    <name type="scientific">Candidatus Jorgensenbacteria bacterium GW2011_GWF2_41_8</name>
    <dbReference type="NCBI Taxonomy" id="1618667"/>
    <lineage>
        <taxon>Bacteria</taxon>
        <taxon>Candidatus Joergenseniibacteriota</taxon>
    </lineage>
</organism>
<feature type="domain" description="Glycosyl transferase family 1" evidence="2">
    <location>
        <begin position="217"/>
        <end position="374"/>
    </location>
</feature>
<dbReference type="Proteomes" id="UP000033856">
    <property type="component" value="Unassembled WGS sequence"/>
</dbReference>
<dbReference type="EMBL" id="LCCD01000014">
    <property type="protein sequence ID" value="KKS24959.1"/>
    <property type="molecule type" value="Genomic_DNA"/>
</dbReference>
<dbReference type="SUPFAM" id="SSF53756">
    <property type="entry name" value="UDP-Glycosyltransferase/glycogen phosphorylase"/>
    <property type="match status" value="1"/>
</dbReference>
<keyword evidence="1 4" id="KW-0808">Transferase</keyword>
<comment type="caution">
    <text evidence="4">The sequence shown here is derived from an EMBL/GenBank/DDBJ whole genome shotgun (WGS) entry which is preliminary data.</text>
</comment>
<evidence type="ECO:0000313" key="4">
    <source>
        <dbReference type="EMBL" id="KKS24959.1"/>
    </source>
</evidence>
<dbReference type="CDD" id="cd03809">
    <property type="entry name" value="GT4_MtfB-like"/>
    <property type="match status" value="1"/>
</dbReference>
<dbReference type="AlphaFoldDB" id="A0A0G0XJA5"/>
<evidence type="ECO:0000256" key="1">
    <source>
        <dbReference type="ARBA" id="ARBA00022679"/>
    </source>
</evidence>
<evidence type="ECO:0000313" key="5">
    <source>
        <dbReference type="Proteomes" id="UP000033856"/>
    </source>
</evidence>
<reference evidence="4 5" key="1">
    <citation type="journal article" date="2015" name="Nature">
        <title>rRNA introns, odd ribosomes, and small enigmatic genomes across a large radiation of phyla.</title>
        <authorList>
            <person name="Brown C.T."/>
            <person name="Hug L.A."/>
            <person name="Thomas B.C."/>
            <person name="Sharon I."/>
            <person name="Castelle C.J."/>
            <person name="Singh A."/>
            <person name="Wilkins M.J."/>
            <person name="Williams K.H."/>
            <person name="Banfield J.F."/>
        </authorList>
    </citation>
    <scope>NUCLEOTIDE SEQUENCE [LARGE SCALE GENOMIC DNA]</scope>
</reference>